<evidence type="ECO:0000256" key="3">
    <source>
        <dbReference type="ARBA" id="ARBA00022801"/>
    </source>
</evidence>
<dbReference type="Proteomes" id="UP000320496">
    <property type="component" value="Chromosome"/>
</dbReference>
<dbReference type="EC" id="3.1.6.1" evidence="8"/>
<dbReference type="Gene3D" id="3.30.1120.10">
    <property type="match status" value="1"/>
</dbReference>
<evidence type="ECO:0000313" key="9">
    <source>
        <dbReference type="Proteomes" id="UP000320496"/>
    </source>
</evidence>
<dbReference type="GO" id="GO:0004065">
    <property type="term" value="F:arylsulfatase activity"/>
    <property type="evidence" value="ECO:0007669"/>
    <property type="project" value="UniProtKB-EC"/>
</dbReference>
<feature type="chain" id="PRO_5022126183" evidence="6">
    <location>
        <begin position="21"/>
        <end position="523"/>
    </location>
</feature>
<evidence type="ECO:0000256" key="1">
    <source>
        <dbReference type="ARBA" id="ARBA00008779"/>
    </source>
</evidence>
<keyword evidence="9" id="KW-1185">Reference proteome</keyword>
<comment type="similarity">
    <text evidence="1">Belongs to the sulfatase family.</text>
</comment>
<evidence type="ECO:0000259" key="7">
    <source>
        <dbReference type="Pfam" id="PF00884"/>
    </source>
</evidence>
<feature type="signal peptide" evidence="6">
    <location>
        <begin position="1"/>
        <end position="20"/>
    </location>
</feature>
<dbReference type="PANTHER" id="PTHR42693">
    <property type="entry name" value="ARYLSULFATASE FAMILY MEMBER"/>
    <property type="match status" value="1"/>
</dbReference>
<gene>
    <name evidence="8" type="primary">atsA_22</name>
    <name evidence="8" type="ORF">Mal4_17020</name>
</gene>
<dbReference type="GO" id="GO:0046872">
    <property type="term" value="F:metal ion binding"/>
    <property type="evidence" value="ECO:0007669"/>
    <property type="project" value="UniProtKB-KW"/>
</dbReference>
<keyword evidence="4" id="KW-0106">Calcium</keyword>
<dbReference type="InterPro" id="IPR024607">
    <property type="entry name" value="Sulfatase_CS"/>
</dbReference>
<sequence length="523" mass="57487" precursor="true">MKFLVPVVVVLLLGAGPAGAEVPPNIIVFLADDMGMGDTSVYRDWTGNGPDVQLHTPHMERLARMGVRFTDAHSPHSRCTTSRYALMTGRYCWRTRLKHWVLFGVHGDPLIERDRPTLASFLQEAGYRTGMVGKWHLGLTYRNSNGEPAKGWDDADLTQPLADGPVDHGFDFFFGISRSHPTSGPHGQKRNTPDQRIGPGWMRNRDVIGATGNGKQLDGSYVLKEIGPRLHEAAMEFLRESNEAEQPFFLYFASPANHTPHTPSDEIAGVPVKGASRYVNGEPTGSTRLDFVLENDVQVGLLLEFLQGPDPRRPGHRLIENTLFVFASDNGAESKAKTATGPLRSNKGSTYEGGHRIPFFAAWPAGGIGDGNVETDGQTCERLLGLNDLFATVAEILDRPLPDLAQGERGAEDSISQLAALRGEPFEPRPALFPNDHKEASRKLSDKRAVVAVRSNGAPVPGKWKLFLDHRYAFEGELHPLELYNLADDPREMTNRLDDPAARPVVEFLLEQARAVAGGGSRR</sequence>
<name>A0A517Z4I2_9PLAN</name>
<accession>A0A517Z4I2</accession>
<dbReference type="PANTHER" id="PTHR42693:SF53">
    <property type="entry name" value="ENDO-4-O-SULFATASE"/>
    <property type="match status" value="1"/>
</dbReference>
<proteinExistence type="inferred from homology"/>
<protein>
    <submittedName>
        <fullName evidence="8">Arylsulfatase</fullName>
        <ecNumber evidence="8">3.1.6.1</ecNumber>
    </submittedName>
</protein>
<dbReference type="KEGG" id="mri:Mal4_17020"/>
<evidence type="ECO:0000256" key="2">
    <source>
        <dbReference type="ARBA" id="ARBA00022723"/>
    </source>
</evidence>
<feature type="region of interest" description="Disordered" evidence="5">
    <location>
        <begin position="180"/>
        <end position="200"/>
    </location>
</feature>
<dbReference type="InterPro" id="IPR017850">
    <property type="entry name" value="Alkaline_phosphatase_core_sf"/>
</dbReference>
<keyword evidence="2" id="KW-0479">Metal-binding</keyword>
<dbReference type="Pfam" id="PF00884">
    <property type="entry name" value="Sulfatase"/>
    <property type="match status" value="1"/>
</dbReference>
<dbReference type="InterPro" id="IPR000917">
    <property type="entry name" value="Sulfatase_N"/>
</dbReference>
<dbReference type="SUPFAM" id="SSF53649">
    <property type="entry name" value="Alkaline phosphatase-like"/>
    <property type="match status" value="1"/>
</dbReference>
<feature type="domain" description="Sulfatase N-terminal" evidence="7">
    <location>
        <begin position="24"/>
        <end position="397"/>
    </location>
</feature>
<keyword evidence="3 8" id="KW-0378">Hydrolase</keyword>
<dbReference type="PROSITE" id="PS00149">
    <property type="entry name" value="SULFATASE_2"/>
    <property type="match status" value="1"/>
</dbReference>
<dbReference type="AlphaFoldDB" id="A0A517Z4I2"/>
<keyword evidence="6" id="KW-0732">Signal</keyword>
<dbReference type="EMBL" id="CP036275">
    <property type="protein sequence ID" value="QDU37391.1"/>
    <property type="molecule type" value="Genomic_DNA"/>
</dbReference>
<dbReference type="Gene3D" id="3.40.720.10">
    <property type="entry name" value="Alkaline Phosphatase, subunit A"/>
    <property type="match status" value="1"/>
</dbReference>
<organism evidence="8 9">
    <name type="scientific">Maioricimonas rarisocia</name>
    <dbReference type="NCBI Taxonomy" id="2528026"/>
    <lineage>
        <taxon>Bacteria</taxon>
        <taxon>Pseudomonadati</taxon>
        <taxon>Planctomycetota</taxon>
        <taxon>Planctomycetia</taxon>
        <taxon>Planctomycetales</taxon>
        <taxon>Planctomycetaceae</taxon>
        <taxon>Maioricimonas</taxon>
    </lineage>
</organism>
<evidence type="ECO:0000256" key="4">
    <source>
        <dbReference type="ARBA" id="ARBA00022837"/>
    </source>
</evidence>
<dbReference type="CDD" id="cd16143">
    <property type="entry name" value="ARS_like"/>
    <property type="match status" value="1"/>
</dbReference>
<reference evidence="8 9" key="1">
    <citation type="submission" date="2019-02" db="EMBL/GenBank/DDBJ databases">
        <title>Deep-cultivation of Planctomycetes and their phenomic and genomic characterization uncovers novel biology.</title>
        <authorList>
            <person name="Wiegand S."/>
            <person name="Jogler M."/>
            <person name="Boedeker C."/>
            <person name="Pinto D."/>
            <person name="Vollmers J."/>
            <person name="Rivas-Marin E."/>
            <person name="Kohn T."/>
            <person name="Peeters S.H."/>
            <person name="Heuer A."/>
            <person name="Rast P."/>
            <person name="Oberbeckmann S."/>
            <person name="Bunk B."/>
            <person name="Jeske O."/>
            <person name="Meyerdierks A."/>
            <person name="Storesund J.E."/>
            <person name="Kallscheuer N."/>
            <person name="Luecker S."/>
            <person name="Lage O.M."/>
            <person name="Pohl T."/>
            <person name="Merkel B.J."/>
            <person name="Hornburger P."/>
            <person name="Mueller R.-W."/>
            <person name="Bruemmer F."/>
            <person name="Labrenz M."/>
            <person name="Spormann A.M."/>
            <person name="Op den Camp H."/>
            <person name="Overmann J."/>
            <person name="Amann R."/>
            <person name="Jetten M.S.M."/>
            <person name="Mascher T."/>
            <person name="Medema M.H."/>
            <person name="Devos D.P."/>
            <person name="Kaster A.-K."/>
            <person name="Ovreas L."/>
            <person name="Rohde M."/>
            <person name="Galperin M.Y."/>
            <person name="Jogler C."/>
        </authorList>
    </citation>
    <scope>NUCLEOTIDE SEQUENCE [LARGE SCALE GENOMIC DNA]</scope>
    <source>
        <strain evidence="8 9">Mal4</strain>
    </source>
</reference>
<dbReference type="RefSeq" id="WP_197444218.1">
    <property type="nucleotide sequence ID" value="NZ_CP036275.1"/>
</dbReference>
<evidence type="ECO:0000256" key="5">
    <source>
        <dbReference type="SAM" id="MobiDB-lite"/>
    </source>
</evidence>
<dbReference type="InterPro" id="IPR050738">
    <property type="entry name" value="Sulfatase"/>
</dbReference>
<evidence type="ECO:0000256" key="6">
    <source>
        <dbReference type="SAM" id="SignalP"/>
    </source>
</evidence>
<evidence type="ECO:0000313" key="8">
    <source>
        <dbReference type="EMBL" id="QDU37391.1"/>
    </source>
</evidence>